<protein>
    <submittedName>
        <fullName evidence="2">Replication terminator protein</fullName>
    </submittedName>
</protein>
<evidence type="ECO:0000313" key="3">
    <source>
        <dbReference type="Proteomes" id="UP000339690"/>
    </source>
</evidence>
<sequence>MSQNQIKLSEFQDGSLDERFNIEYRKVMDNLLNPNTDFKKARKVTITFTFNAKENRESADVSAQVSSKLVPYKEVDSTILLGRDDDGTAIGKELKSGAKGQTFFDPADENVKEDDGKVIDYRKQKQGGTK</sequence>
<reference evidence="2 3" key="1">
    <citation type="submission" date="2019-11" db="EMBL/GenBank/DDBJ databases">
        <title>Gracilibacillus salitolerans sp. nov., a moderate halophile isolated from a saline soil in northwest China.</title>
        <authorList>
            <person name="Gan L."/>
        </authorList>
    </citation>
    <scope>NUCLEOTIDE SEQUENCE [LARGE SCALE GENOMIC DNA]</scope>
    <source>
        <strain evidence="2 3">SCU50</strain>
    </source>
</reference>
<feature type="region of interest" description="Disordered" evidence="1">
    <location>
        <begin position="99"/>
        <end position="130"/>
    </location>
</feature>
<dbReference type="EMBL" id="CP045915">
    <property type="protein sequence ID" value="QGH35168.1"/>
    <property type="molecule type" value="Genomic_DNA"/>
</dbReference>
<evidence type="ECO:0000256" key="1">
    <source>
        <dbReference type="SAM" id="MobiDB-lite"/>
    </source>
</evidence>
<name>A0A5Q2TQL0_9BACI</name>
<evidence type="ECO:0000313" key="2">
    <source>
        <dbReference type="EMBL" id="QGH35168.1"/>
    </source>
</evidence>
<gene>
    <name evidence="2" type="ORF">GI584_14425</name>
</gene>
<keyword evidence="3" id="KW-1185">Reference proteome</keyword>
<proteinExistence type="predicted"/>
<dbReference type="RefSeq" id="WP_153791642.1">
    <property type="nucleotide sequence ID" value="NZ_CP045915.1"/>
</dbReference>
<dbReference type="KEGG" id="grc:GI584_14425"/>
<dbReference type="Proteomes" id="UP000339690">
    <property type="component" value="Chromosome"/>
</dbReference>
<dbReference type="AlphaFoldDB" id="A0A5Q2TQL0"/>
<organism evidence="2 3">
    <name type="scientific">Gracilibacillus salitolerans</name>
    <dbReference type="NCBI Taxonomy" id="2663022"/>
    <lineage>
        <taxon>Bacteria</taxon>
        <taxon>Bacillati</taxon>
        <taxon>Bacillota</taxon>
        <taxon>Bacilli</taxon>
        <taxon>Bacillales</taxon>
        <taxon>Bacillaceae</taxon>
        <taxon>Gracilibacillus</taxon>
    </lineage>
</organism>
<accession>A0A5Q2TQL0</accession>
<feature type="compositionally biased region" description="Basic and acidic residues" evidence="1">
    <location>
        <begin position="109"/>
        <end position="123"/>
    </location>
</feature>